<reference evidence="3 4" key="1">
    <citation type="journal article" date="2016" name="Genome Announc.">
        <title>Genome Sequence of Madurella mycetomatis mm55, Isolated from a Human Mycetoma Case in Sudan.</title>
        <authorList>
            <person name="Smit S."/>
            <person name="Derks M.F."/>
            <person name="Bervoets S."/>
            <person name="Fahal A."/>
            <person name="van Leeuwen W."/>
            <person name="van Belkum A."/>
            <person name="van de Sande W.W."/>
        </authorList>
    </citation>
    <scope>NUCLEOTIDE SEQUENCE [LARGE SCALE GENOMIC DNA]</scope>
    <source>
        <strain evidence="4">mm55</strain>
    </source>
</reference>
<feature type="signal peptide" evidence="1">
    <location>
        <begin position="1"/>
        <end position="23"/>
    </location>
</feature>
<evidence type="ECO:0000256" key="1">
    <source>
        <dbReference type="SAM" id="SignalP"/>
    </source>
</evidence>
<dbReference type="OrthoDB" id="5985073at2759"/>
<dbReference type="AlphaFoldDB" id="A0A175W188"/>
<dbReference type="STRING" id="100816.A0A175W188"/>
<dbReference type="VEuPathDB" id="FungiDB:MMYC01_206455"/>
<proteinExistence type="predicted"/>
<name>A0A175W188_9PEZI</name>
<organism evidence="3 4">
    <name type="scientific">Madurella mycetomatis</name>
    <dbReference type="NCBI Taxonomy" id="100816"/>
    <lineage>
        <taxon>Eukaryota</taxon>
        <taxon>Fungi</taxon>
        <taxon>Dikarya</taxon>
        <taxon>Ascomycota</taxon>
        <taxon>Pezizomycotina</taxon>
        <taxon>Sordariomycetes</taxon>
        <taxon>Sordariomycetidae</taxon>
        <taxon>Sordariales</taxon>
        <taxon>Sordariales incertae sedis</taxon>
        <taxon>Madurella</taxon>
    </lineage>
</organism>
<protein>
    <submittedName>
        <fullName evidence="3">Fungistatic metabolite</fullName>
    </submittedName>
</protein>
<dbReference type="Proteomes" id="UP000078237">
    <property type="component" value="Unassembled WGS sequence"/>
</dbReference>
<evidence type="ECO:0000259" key="2">
    <source>
        <dbReference type="Pfam" id="PF01822"/>
    </source>
</evidence>
<accession>A0A175W188</accession>
<evidence type="ECO:0000313" key="3">
    <source>
        <dbReference type="EMBL" id="KXX77507.1"/>
    </source>
</evidence>
<keyword evidence="1" id="KW-0732">Signal</keyword>
<gene>
    <name evidence="3" type="ORF">MMYC01_206455</name>
</gene>
<sequence length="107" mass="11583">MQNAALTAIFLLAIGLNASPVHAASKWRAAAVIPGYEFSGCYTEATAQRALTGSALFDDQLMIKKCAAACEGFEYFGFEYGRETYVGSNAFPGPDNTLLPRMLRRAH</sequence>
<dbReference type="InterPro" id="IPR002889">
    <property type="entry name" value="WSC_carb-bd"/>
</dbReference>
<dbReference type="Pfam" id="PF01822">
    <property type="entry name" value="WSC"/>
    <property type="match status" value="1"/>
</dbReference>
<comment type="caution">
    <text evidence="3">The sequence shown here is derived from an EMBL/GenBank/DDBJ whole genome shotgun (WGS) entry which is preliminary data.</text>
</comment>
<feature type="domain" description="WSC" evidence="2">
    <location>
        <begin position="38"/>
        <end position="90"/>
    </location>
</feature>
<keyword evidence="4" id="KW-1185">Reference proteome</keyword>
<dbReference type="EMBL" id="LCTW02000158">
    <property type="protein sequence ID" value="KXX77507.1"/>
    <property type="molecule type" value="Genomic_DNA"/>
</dbReference>
<feature type="chain" id="PRO_5008043498" evidence="1">
    <location>
        <begin position="24"/>
        <end position="107"/>
    </location>
</feature>
<evidence type="ECO:0000313" key="4">
    <source>
        <dbReference type="Proteomes" id="UP000078237"/>
    </source>
</evidence>